<proteinExistence type="predicted"/>
<feature type="region of interest" description="Disordered" evidence="1">
    <location>
        <begin position="21"/>
        <end position="42"/>
    </location>
</feature>
<reference evidence="2" key="2">
    <citation type="submission" date="2021-09" db="EMBL/GenBank/DDBJ databases">
        <authorList>
            <person name="Jia N."/>
            <person name="Wang J."/>
            <person name="Shi W."/>
            <person name="Du L."/>
            <person name="Sun Y."/>
            <person name="Zhan W."/>
            <person name="Jiang J."/>
            <person name="Wang Q."/>
            <person name="Zhang B."/>
            <person name="Ji P."/>
            <person name="Sakyi L.B."/>
            <person name="Cui X."/>
            <person name="Yuan T."/>
            <person name="Jiang B."/>
            <person name="Yang W."/>
            <person name="Lam T.T.-Y."/>
            <person name="Chang Q."/>
            <person name="Ding S."/>
            <person name="Wang X."/>
            <person name="Zhu J."/>
            <person name="Ruan X."/>
            <person name="Zhao L."/>
            <person name="Wei J."/>
            <person name="Que T."/>
            <person name="Du C."/>
            <person name="Cheng J."/>
            <person name="Dai P."/>
            <person name="Han X."/>
            <person name="Huang E."/>
            <person name="Gao Y."/>
            <person name="Liu J."/>
            <person name="Shao H."/>
            <person name="Ye R."/>
            <person name="Li L."/>
            <person name="Wei W."/>
            <person name="Wang X."/>
            <person name="Wang C."/>
            <person name="Huo Q."/>
            <person name="Li W."/>
            <person name="Guo W."/>
            <person name="Chen H."/>
            <person name="Chen S."/>
            <person name="Zhou L."/>
            <person name="Zhou L."/>
            <person name="Ni X."/>
            <person name="Tian J."/>
            <person name="Zhou Y."/>
            <person name="Sheng Y."/>
            <person name="Liu T."/>
            <person name="Pan Y."/>
            <person name="Xia L."/>
            <person name="Li J."/>
            <person name="Zhao F."/>
            <person name="Cao W."/>
        </authorList>
    </citation>
    <scope>NUCLEOTIDE SEQUENCE</scope>
    <source>
        <strain evidence="2">Rsan-2018</strain>
        <tissue evidence="2">Larvae</tissue>
    </source>
</reference>
<sequence>MHVLLPLKSFHVCDRNPAARTSAPQAVPTDCPGQNRDMSTAAATKRRRKLKVTLSFGPRSRSTSASGLPCYVKASLAGLLTLLKMPPTAVGDEHRCDLPRNTTEEIQATSATTIGDNYEAESSTRSCETGRDRLRSTSAVVDHQSSFAGSDRVIGEVLTESYDVEIVRRL</sequence>
<gene>
    <name evidence="2" type="ORF">HPB52_016289</name>
</gene>
<evidence type="ECO:0000313" key="3">
    <source>
        <dbReference type="Proteomes" id="UP000821837"/>
    </source>
</evidence>
<protein>
    <submittedName>
        <fullName evidence="2">Uncharacterized protein</fullName>
    </submittedName>
</protein>
<dbReference type="EMBL" id="JABSTV010001248">
    <property type="protein sequence ID" value="KAH7969244.1"/>
    <property type="molecule type" value="Genomic_DNA"/>
</dbReference>
<keyword evidence="3" id="KW-1185">Reference proteome</keyword>
<organism evidence="2 3">
    <name type="scientific">Rhipicephalus sanguineus</name>
    <name type="common">Brown dog tick</name>
    <name type="synonym">Ixodes sanguineus</name>
    <dbReference type="NCBI Taxonomy" id="34632"/>
    <lineage>
        <taxon>Eukaryota</taxon>
        <taxon>Metazoa</taxon>
        <taxon>Ecdysozoa</taxon>
        <taxon>Arthropoda</taxon>
        <taxon>Chelicerata</taxon>
        <taxon>Arachnida</taxon>
        <taxon>Acari</taxon>
        <taxon>Parasitiformes</taxon>
        <taxon>Ixodida</taxon>
        <taxon>Ixodoidea</taxon>
        <taxon>Ixodidae</taxon>
        <taxon>Rhipicephalinae</taxon>
        <taxon>Rhipicephalus</taxon>
        <taxon>Rhipicephalus</taxon>
    </lineage>
</organism>
<dbReference type="AlphaFoldDB" id="A0A9D4Q7D9"/>
<accession>A0A9D4Q7D9</accession>
<dbReference type="Proteomes" id="UP000821837">
    <property type="component" value="Unassembled WGS sequence"/>
</dbReference>
<evidence type="ECO:0000313" key="2">
    <source>
        <dbReference type="EMBL" id="KAH7969244.1"/>
    </source>
</evidence>
<reference evidence="2" key="1">
    <citation type="journal article" date="2020" name="Cell">
        <title>Large-Scale Comparative Analyses of Tick Genomes Elucidate Their Genetic Diversity and Vector Capacities.</title>
        <authorList>
            <consortium name="Tick Genome and Microbiome Consortium (TIGMIC)"/>
            <person name="Jia N."/>
            <person name="Wang J."/>
            <person name="Shi W."/>
            <person name="Du L."/>
            <person name="Sun Y."/>
            <person name="Zhan W."/>
            <person name="Jiang J.F."/>
            <person name="Wang Q."/>
            <person name="Zhang B."/>
            <person name="Ji P."/>
            <person name="Bell-Sakyi L."/>
            <person name="Cui X.M."/>
            <person name="Yuan T.T."/>
            <person name="Jiang B.G."/>
            <person name="Yang W.F."/>
            <person name="Lam T.T."/>
            <person name="Chang Q.C."/>
            <person name="Ding S.J."/>
            <person name="Wang X.J."/>
            <person name="Zhu J.G."/>
            <person name="Ruan X.D."/>
            <person name="Zhao L."/>
            <person name="Wei J.T."/>
            <person name="Ye R.Z."/>
            <person name="Que T.C."/>
            <person name="Du C.H."/>
            <person name="Zhou Y.H."/>
            <person name="Cheng J.X."/>
            <person name="Dai P.F."/>
            <person name="Guo W.B."/>
            <person name="Han X.H."/>
            <person name="Huang E.J."/>
            <person name="Li L.F."/>
            <person name="Wei W."/>
            <person name="Gao Y.C."/>
            <person name="Liu J.Z."/>
            <person name="Shao H.Z."/>
            <person name="Wang X."/>
            <person name="Wang C.C."/>
            <person name="Yang T.C."/>
            <person name="Huo Q.B."/>
            <person name="Li W."/>
            <person name="Chen H.Y."/>
            <person name="Chen S.E."/>
            <person name="Zhou L.G."/>
            <person name="Ni X.B."/>
            <person name="Tian J.H."/>
            <person name="Sheng Y."/>
            <person name="Liu T."/>
            <person name="Pan Y.S."/>
            <person name="Xia L.Y."/>
            <person name="Li J."/>
            <person name="Zhao F."/>
            <person name="Cao W.C."/>
        </authorList>
    </citation>
    <scope>NUCLEOTIDE SEQUENCE</scope>
    <source>
        <strain evidence="2">Rsan-2018</strain>
    </source>
</reference>
<name>A0A9D4Q7D9_RHISA</name>
<evidence type="ECO:0000256" key="1">
    <source>
        <dbReference type="SAM" id="MobiDB-lite"/>
    </source>
</evidence>
<comment type="caution">
    <text evidence="2">The sequence shown here is derived from an EMBL/GenBank/DDBJ whole genome shotgun (WGS) entry which is preliminary data.</text>
</comment>